<dbReference type="AlphaFoldDB" id="A0A1G2KNR3"/>
<evidence type="ECO:0000313" key="2">
    <source>
        <dbReference type="Proteomes" id="UP000179023"/>
    </source>
</evidence>
<protein>
    <recommendedName>
        <fullName evidence="3">DUF2283 domain-containing protein</fullName>
    </recommendedName>
</protein>
<dbReference type="InterPro" id="IPR019270">
    <property type="entry name" value="DUF2283"/>
</dbReference>
<dbReference type="PANTHER" id="PTHR37029">
    <property type="entry name" value="SSR1768 PROTEIN"/>
    <property type="match status" value="1"/>
</dbReference>
<comment type="caution">
    <text evidence="1">The sequence shown here is derived from an EMBL/GenBank/DDBJ whole genome shotgun (WGS) entry which is preliminary data.</text>
</comment>
<dbReference type="EMBL" id="MHQI01000022">
    <property type="protein sequence ID" value="OHA00242.1"/>
    <property type="molecule type" value="Genomic_DNA"/>
</dbReference>
<accession>A0A1G2KNR3</accession>
<proteinExistence type="predicted"/>
<sequence>MKYTYDPMADAISITFQKGKVIETKEIADGVLLDVDKNGKPLYLEILFVRKRFGKEKVGNLSLRPFLYAGHRARNGVAVK</sequence>
<name>A0A1G2KNR3_9BACT</name>
<reference evidence="1 2" key="1">
    <citation type="journal article" date="2016" name="Nat. Commun.">
        <title>Thousands of microbial genomes shed light on interconnected biogeochemical processes in an aquifer system.</title>
        <authorList>
            <person name="Anantharaman K."/>
            <person name="Brown C.T."/>
            <person name="Hug L.A."/>
            <person name="Sharon I."/>
            <person name="Castelle C.J."/>
            <person name="Probst A.J."/>
            <person name="Thomas B.C."/>
            <person name="Singh A."/>
            <person name="Wilkins M.J."/>
            <person name="Karaoz U."/>
            <person name="Brodie E.L."/>
            <person name="Williams K.H."/>
            <person name="Hubbard S.S."/>
            <person name="Banfield J.F."/>
        </authorList>
    </citation>
    <scope>NUCLEOTIDE SEQUENCE [LARGE SCALE GENOMIC DNA]</scope>
</reference>
<evidence type="ECO:0000313" key="1">
    <source>
        <dbReference type="EMBL" id="OHA00242.1"/>
    </source>
</evidence>
<gene>
    <name evidence="1" type="ORF">A3C07_01795</name>
</gene>
<dbReference type="Pfam" id="PF10049">
    <property type="entry name" value="DUF2283"/>
    <property type="match status" value="1"/>
</dbReference>
<organism evidence="1 2">
    <name type="scientific">Candidatus Sungbacteria bacterium RIFCSPHIGHO2_02_FULL_47_11</name>
    <dbReference type="NCBI Taxonomy" id="1802270"/>
    <lineage>
        <taxon>Bacteria</taxon>
        <taxon>Candidatus Sungiibacteriota</taxon>
    </lineage>
</organism>
<dbReference type="PANTHER" id="PTHR37029:SF1">
    <property type="entry name" value="SSR1768 PROTEIN"/>
    <property type="match status" value="1"/>
</dbReference>
<evidence type="ECO:0008006" key="3">
    <source>
        <dbReference type="Google" id="ProtNLM"/>
    </source>
</evidence>
<dbReference type="Proteomes" id="UP000179023">
    <property type="component" value="Unassembled WGS sequence"/>
</dbReference>